<dbReference type="FunFam" id="1.20.200.10:FF:000008">
    <property type="entry name" value="Adenylosuccinate lyase"/>
    <property type="match status" value="1"/>
</dbReference>
<proteinExistence type="inferred from homology"/>
<organism evidence="12">
    <name type="scientific">hydrothermal vent metagenome</name>
    <dbReference type="NCBI Taxonomy" id="652676"/>
    <lineage>
        <taxon>unclassified sequences</taxon>
        <taxon>metagenomes</taxon>
        <taxon>ecological metagenomes</taxon>
    </lineage>
</organism>
<dbReference type="SMART" id="SM00998">
    <property type="entry name" value="ADSL_C"/>
    <property type="match status" value="1"/>
</dbReference>
<dbReference type="PROSITE" id="PS00163">
    <property type="entry name" value="FUMARATE_LYASES"/>
    <property type="match status" value="1"/>
</dbReference>
<dbReference type="CDD" id="cd01360">
    <property type="entry name" value="Adenylsuccinate_lyase_1"/>
    <property type="match status" value="1"/>
</dbReference>
<evidence type="ECO:0000256" key="9">
    <source>
        <dbReference type="ARBA" id="ARBA00030717"/>
    </source>
</evidence>
<dbReference type="PANTHER" id="PTHR43172">
    <property type="entry name" value="ADENYLOSUCCINATE LYASE"/>
    <property type="match status" value="1"/>
</dbReference>
<dbReference type="InterPro" id="IPR024083">
    <property type="entry name" value="Fumarase/histidase_N"/>
</dbReference>
<dbReference type="InterPro" id="IPR022761">
    <property type="entry name" value="Fumarate_lyase_N"/>
</dbReference>
<dbReference type="NCBIfam" id="TIGR00928">
    <property type="entry name" value="purB"/>
    <property type="match status" value="1"/>
</dbReference>
<keyword evidence="6" id="KW-0658">Purine biosynthesis</keyword>
<evidence type="ECO:0000256" key="1">
    <source>
        <dbReference type="ARBA" id="ARBA00004706"/>
    </source>
</evidence>
<dbReference type="InterPro" id="IPR019468">
    <property type="entry name" value="AdenyloSucc_lyase_C"/>
</dbReference>
<dbReference type="EMBL" id="FPIB01000017">
    <property type="protein sequence ID" value="SFV90569.1"/>
    <property type="molecule type" value="Genomic_DNA"/>
</dbReference>
<keyword evidence="7 12" id="KW-0456">Lyase</keyword>
<evidence type="ECO:0000256" key="8">
    <source>
        <dbReference type="ARBA" id="ARBA00024477"/>
    </source>
</evidence>
<sequence length="469" mass="54087">MNGISYLFVTAIWVEYYQNFIQTRVSMVERYSRKEMADNWTMQAKYQAWLDVELAVVKAWNKLGLIPDEDAKKIIENAGFSVERIDEIEAVTRHDLIAFTTSVSETLGEESRWFHYGMTSSDTVDTAVALQMVRSLKIIIEDVKMMMESIKKRAFEHKKTLMVGRSHGIHGEPITFGLVLAVWYDEMARHLKNLEETMEVIRVGQISGAMGNFAHAPLELEEIAMEELGLKPAPVSNQVIQRDRYARLASALALLASSVEKFAVQVRHWQRTEVYEVEEYFAKGQKGSSAMPHKRNPILTENITGLARIIRAYATPAMENVALWHERDISHSSTERFWLPDAFVTTDFMLHRMNGVIANMTVMPENMMKNLNLTGGLVFSQRVLLELPKAGVSREDAYKIVQRNAMKVWEEIQQGKPTVNEKGESLYLQYLLEDKELREKLSEEQIRECFNYDYYTKNVDKIFDRVFNV</sequence>
<evidence type="ECO:0000256" key="4">
    <source>
        <dbReference type="ARBA" id="ARBA00012339"/>
    </source>
</evidence>
<gene>
    <name evidence="12" type="ORF">MNB_SV-4-894</name>
</gene>
<comment type="similarity">
    <text evidence="3">Belongs to the lyase 1 family. Adenylosuccinate lyase subfamily.</text>
</comment>
<evidence type="ECO:0000256" key="6">
    <source>
        <dbReference type="ARBA" id="ARBA00022755"/>
    </source>
</evidence>
<evidence type="ECO:0000313" key="12">
    <source>
        <dbReference type="EMBL" id="SFV90569.1"/>
    </source>
</evidence>
<evidence type="ECO:0000256" key="3">
    <source>
        <dbReference type="ARBA" id="ARBA00008273"/>
    </source>
</evidence>
<dbReference type="InterPro" id="IPR020557">
    <property type="entry name" value="Fumarate_lyase_CS"/>
</dbReference>
<comment type="pathway">
    <text evidence="2">Purine metabolism; AMP biosynthesis via de novo pathway; AMP from IMP: step 2/2.</text>
</comment>
<comment type="catalytic activity">
    <reaction evidence="8">
        <text>(2S)-2-[5-amino-1-(5-phospho-beta-D-ribosyl)imidazole-4-carboxamido]succinate = 5-amino-1-(5-phospho-beta-D-ribosyl)imidazole-4-carboxamide + fumarate</text>
        <dbReference type="Rhea" id="RHEA:23920"/>
        <dbReference type="ChEBI" id="CHEBI:29806"/>
        <dbReference type="ChEBI" id="CHEBI:58443"/>
        <dbReference type="ChEBI" id="CHEBI:58475"/>
        <dbReference type="EC" id="4.3.2.2"/>
    </reaction>
    <physiologicalReaction direction="left-to-right" evidence="8">
        <dbReference type="Rhea" id="RHEA:23921"/>
    </physiologicalReaction>
</comment>
<dbReference type="PRINTS" id="PR00149">
    <property type="entry name" value="FUMRATELYASE"/>
</dbReference>
<dbReference type="EC" id="4.3.2.2" evidence="4"/>
<dbReference type="InterPro" id="IPR008948">
    <property type="entry name" value="L-Aspartase-like"/>
</dbReference>
<dbReference type="GO" id="GO:0070626">
    <property type="term" value="F:(S)-2-(5-amino-1-(5-phospho-D-ribosyl)imidazole-4-carboxamido) succinate lyase (fumarate-forming) activity"/>
    <property type="evidence" value="ECO:0007669"/>
    <property type="project" value="TreeGrafter"/>
</dbReference>
<dbReference type="PANTHER" id="PTHR43172:SF1">
    <property type="entry name" value="ADENYLOSUCCINATE LYASE"/>
    <property type="match status" value="1"/>
</dbReference>
<dbReference type="UniPathway" id="UPA00075">
    <property type="reaction ID" value="UER00336"/>
</dbReference>
<dbReference type="FunFam" id="1.10.40.30:FF:000007">
    <property type="entry name" value="Adenylosuccinate lyase"/>
    <property type="match status" value="1"/>
</dbReference>
<dbReference type="Gene3D" id="1.10.40.30">
    <property type="entry name" value="Fumarase/aspartase (C-terminal domain)"/>
    <property type="match status" value="1"/>
</dbReference>
<dbReference type="GO" id="GO:0006189">
    <property type="term" value="P:'de novo' IMP biosynthetic process"/>
    <property type="evidence" value="ECO:0007669"/>
    <property type="project" value="UniProtKB-UniPathway"/>
</dbReference>
<dbReference type="AlphaFoldDB" id="A0A1W1E9J6"/>
<comment type="catalytic activity">
    <reaction evidence="10">
        <text>N(6)-(1,2-dicarboxyethyl)-AMP = fumarate + AMP</text>
        <dbReference type="Rhea" id="RHEA:16853"/>
        <dbReference type="ChEBI" id="CHEBI:29806"/>
        <dbReference type="ChEBI" id="CHEBI:57567"/>
        <dbReference type="ChEBI" id="CHEBI:456215"/>
        <dbReference type="EC" id="4.3.2.2"/>
    </reaction>
    <physiologicalReaction direction="left-to-right" evidence="10">
        <dbReference type="Rhea" id="RHEA:16854"/>
    </physiologicalReaction>
</comment>
<dbReference type="InterPro" id="IPR000362">
    <property type="entry name" value="Fumarate_lyase_fam"/>
</dbReference>
<dbReference type="Gene3D" id="1.10.275.10">
    <property type="entry name" value="Fumarase/aspartase (N-terminal domain)"/>
    <property type="match status" value="1"/>
</dbReference>
<comment type="pathway">
    <text evidence="1">Purine metabolism; IMP biosynthesis via de novo pathway; 5-amino-1-(5-phospho-D-ribosyl)imidazole-4-carboxamide from 5-amino-1-(5-phospho-D-ribosyl)imidazole-4-carboxylate: step 2/2.</text>
</comment>
<evidence type="ECO:0000259" key="11">
    <source>
        <dbReference type="SMART" id="SM00998"/>
    </source>
</evidence>
<evidence type="ECO:0000256" key="10">
    <source>
        <dbReference type="ARBA" id="ARBA00049115"/>
    </source>
</evidence>
<dbReference type="Gene3D" id="1.20.200.10">
    <property type="entry name" value="Fumarase/aspartase (Central domain)"/>
    <property type="match status" value="1"/>
</dbReference>
<dbReference type="SUPFAM" id="SSF48557">
    <property type="entry name" value="L-aspartase-like"/>
    <property type="match status" value="1"/>
</dbReference>
<dbReference type="Pfam" id="PF00206">
    <property type="entry name" value="Lyase_1"/>
    <property type="match status" value="1"/>
</dbReference>
<dbReference type="UniPathway" id="UPA00074">
    <property type="reaction ID" value="UER00132"/>
</dbReference>
<accession>A0A1W1E9J6</accession>
<name>A0A1W1E9J6_9ZZZZ</name>
<evidence type="ECO:0000256" key="7">
    <source>
        <dbReference type="ARBA" id="ARBA00023239"/>
    </source>
</evidence>
<dbReference type="InterPro" id="IPR004769">
    <property type="entry name" value="Pur_lyase"/>
</dbReference>
<evidence type="ECO:0000256" key="2">
    <source>
        <dbReference type="ARBA" id="ARBA00004734"/>
    </source>
</evidence>
<protein>
    <recommendedName>
        <fullName evidence="5">Adenylosuccinate lyase</fullName>
        <ecNumber evidence="4">4.3.2.2</ecNumber>
    </recommendedName>
    <alternativeName>
        <fullName evidence="9">Adenylosuccinase</fullName>
    </alternativeName>
</protein>
<dbReference type="PRINTS" id="PR00145">
    <property type="entry name" value="ARGSUCLYASE"/>
</dbReference>
<dbReference type="GO" id="GO:0044208">
    <property type="term" value="P:'de novo' AMP biosynthetic process"/>
    <property type="evidence" value="ECO:0007669"/>
    <property type="project" value="UniProtKB-UniPathway"/>
</dbReference>
<reference evidence="12" key="1">
    <citation type="submission" date="2016-10" db="EMBL/GenBank/DDBJ databases">
        <authorList>
            <person name="de Groot N.N."/>
        </authorList>
    </citation>
    <scope>NUCLEOTIDE SEQUENCE</scope>
</reference>
<feature type="domain" description="Adenylosuccinate lyase C-terminal" evidence="11">
    <location>
        <begin position="375"/>
        <end position="467"/>
    </location>
</feature>
<dbReference type="GO" id="GO:0005829">
    <property type="term" value="C:cytosol"/>
    <property type="evidence" value="ECO:0007669"/>
    <property type="project" value="TreeGrafter"/>
</dbReference>
<evidence type="ECO:0000256" key="5">
    <source>
        <dbReference type="ARBA" id="ARBA00017058"/>
    </source>
</evidence>
<dbReference type="GO" id="GO:0004018">
    <property type="term" value="F:N6-(1,2-dicarboxyethyl)AMP AMP-lyase (fumarate-forming) activity"/>
    <property type="evidence" value="ECO:0007669"/>
    <property type="project" value="InterPro"/>
</dbReference>
<dbReference type="Pfam" id="PF10397">
    <property type="entry name" value="ADSL_C"/>
    <property type="match status" value="1"/>
</dbReference>